<dbReference type="SUPFAM" id="SSF53756">
    <property type="entry name" value="UDP-Glycosyltransferase/glycogen phosphorylase"/>
    <property type="match status" value="1"/>
</dbReference>
<dbReference type="Gene3D" id="3.40.50.150">
    <property type="entry name" value="Vaccinia Virus protein VP39"/>
    <property type="match status" value="1"/>
</dbReference>
<dbReference type="Pfam" id="PF14559">
    <property type="entry name" value="TPR_19"/>
    <property type="match status" value="2"/>
</dbReference>
<comment type="caution">
    <text evidence="10">The sequence shown here is derived from an EMBL/GenBank/DDBJ whole genome shotgun (WGS) entry which is preliminary data.</text>
</comment>
<keyword evidence="4" id="KW-0328">Glycosyltransferase</keyword>
<comment type="similarity">
    <text evidence="2">Belongs to the glycosyltransferase 41 family. O-GlcNAc transferase subfamily.</text>
</comment>
<dbReference type="SUPFAM" id="SSF48452">
    <property type="entry name" value="TPR-like"/>
    <property type="match status" value="1"/>
</dbReference>
<organism evidence="10 11">
    <name type="scientific">Larsenimonas suaedae</name>
    <dbReference type="NCBI Taxonomy" id="1851019"/>
    <lineage>
        <taxon>Bacteria</taxon>
        <taxon>Pseudomonadati</taxon>
        <taxon>Pseudomonadota</taxon>
        <taxon>Gammaproteobacteria</taxon>
        <taxon>Oceanospirillales</taxon>
        <taxon>Halomonadaceae</taxon>
        <taxon>Larsenimonas</taxon>
    </lineage>
</organism>
<dbReference type="Pfam" id="PF13844">
    <property type="entry name" value="Glyco_transf_41"/>
    <property type="match status" value="2"/>
</dbReference>
<sequence>MKTKRPSKQKKARDQYIPATSQKEFLALYDACRFQDACELAKSLTENYPKDGFAWKVYSSCLLKTGDPDKAKVAAERSISLAPKDGHACHFLARAYHELGNPQEAIKYIVKTIELAPEFSQGYFSAAEIFSESGDFEKAHKHILKAEELGYSNKSCRVLKAHIAVKLGNYSESIGIINELLETDPNNPYLLNDAANLYKDLGQLEAAEELYLKALNEKPDYHTAYFNYIIGKHYNPNETSENITKTIKNWSHHFSENAKPFSHKNRFDDKGKIRIGLISSGFRLHPVGQMITSALEKTTDELELHGYSTNNSNDFLTKRIANRCRTWNLIGKLKPDQLADKIHSDKIDILIDLSGYGDGSRLTCLALKPAPIIVKWVGGLINTTGHPSIDYLISDNYETPADSDDQYTEKLIRMPDDYICYTPPTYAPPITSLPALTNRHVTFGCFNNPSKINGELLEQWATIMHSMPNSRLFLKSIQYSSKEYTQVIYNAMADLGITSDRIDIEGPSKHRELLNAYNRVDIALDTWPYSGGLTTCEAFMMGVPVVTLPGPTFAGRHSATHLINAGMPELVTSSWEEYRQRVIELASDITNLSLIRACLRQFLLQSPVCDAENFGNNFSKAMRAIWKRHCSGLKPEKLSFDNNGLPQFTTCDGDITISDDNKFELPNSPRMSELERQLFEETLAVTNSYFEYGTGGSTVVAVNKGLKVFGVDSDIIWIEELKQKLGNNCKIGHIDIGPTKEWGYPQNNNKQERFKLYSASINEHKFGFDFILVDGRFRVACTLQAIIHSYKYNNGRSKIMIHDFWNRPQYHAVLLFLEHEKTSETAGLFIPRKELDITKVEEFYEQYKNIAD</sequence>
<evidence type="ECO:0000313" key="10">
    <source>
        <dbReference type="EMBL" id="MDR5895153.1"/>
    </source>
</evidence>
<evidence type="ECO:0000256" key="4">
    <source>
        <dbReference type="ARBA" id="ARBA00022676"/>
    </source>
</evidence>
<name>A0ABU1GUV3_9GAMM</name>
<keyword evidence="6" id="KW-0677">Repeat</keyword>
<dbReference type="InterPro" id="IPR029489">
    <property type="entry name" value="OGT/SEC/SPY_C"/>
</dbReference>
<evidence type="ECO:0000256" key="7">
    <source>
        <dbReference type="ARBA" id="ARBA00022803"/>
    </source>
</evidence>
<evidence type="ECO:0000313" key="11">
    <source>
        <dbReference type="Proteomes" id="UP001269375"/>
    </source>
</evidence>
<dbReference type="InterPro" id="IPR019734">
    <property type="entry name" value="TPR_rpt"/>
</dbReference>
<evidence type="ECO:0000256" key="1">
    <source>
        <dbReference type="ARBA" id="ARBA00004922"/>
    </source>
</evidence>
<feature type="repeat" description="TPR" evidence="8">
    <location>
        <begin position="86"/>
        <end position="119"/>
    </location>
</feature>
<dbReference type="PROSITE" id="PS50005">
    <property type="entry name" value="TPR"/>
    <property type="match status" value="2"/>
</dbReference>
<feature type="domain" description="O-GlcNAc transferase C-terminal" evidence="9">
    <location>
        <begin position="259"/>
        <end position="419"/>
    </location>
</feature>
<dbReference type="EMBL" id="JARWAO010000002">
    <property type="protein sequence ID" value="MDR5895153.1"/>
    <property type="molecule type" value="Genomic_DNA"/>
</dbReference>
<dbReference type="PANTHER" id="PTHR44835">
    <property type="entry name" value="UDP-N-ACETYLGLUCOSAMINE--PEPTIDE N-ACETYLGLUCOSAMINYLTRANSFERASE SPINDLY-RELATED"/>
    <property type="match status" value="1"/>
</dbReference>
<evidence type="ECO:0000256" key="3">
    <source>
        <dbReference type="ARBA" id="ARBA00011970"/>
    </source>
</evidence>
<keyword evidence="7 8" id="KW-0802">TPR repeat</keyword>
<evidence type="ECO:0000256" key="5">
    <source>
        <dbReference type="ARBA" id="ARBA00022679"/>
    </source>
</evidence>
<keyword evidence="11" id="KW-1185">Reference proteome</keyword>
<dbReference type="Proteomes" id="UP001269375">
    <property type="component" value="Unassembled WGS sequence"/>
</dbReference>
<dbReference type="Gene3D" id="3.40.50.11380">
    <property type="match status" value="1"/>
</dbReference>
<accession>A0ABU1GUV3</accession>
<dbReference type="PANTHER" id="PTHR44835:SF1">
    <property type="entry name" value="PROTEIN O-GLCNAC TRANSFERASE"/>
    <property type="match status" value="1"/>
</dbReference>
<protein>
    <recommendedName>
        <fullName evidence="3">protein O-GlcNAc transferase</fullName>
        <ecNumber evidence="3">2.4.1.255</ecNumber>
    </recommendedName>
</protein>
<evidence type="ECO:0000256" key="2">
    <source>
        <dbReference type="ARBA" id="ARBA00005386"/>
    </source>
</evidence>
<comment type="pathway">
    <text evidence="1">Protein modification; protein glycosylation.</text>
</comment>
<feature type="domain" description="O-GlcNAc transferase C-terminal" evidence="9">
    <location>
        <begin position="436"/>
        <end position="615"/>
    </location>
</feature>
<evidence type="ECO:0000259" key="9">
    <source>
        <dbReference type="Pfam" id="PF13844"/>
    </source>
</evidence>
<dbReference type="SMART" id="SM00028">
    <property type="entry name" value="TPR"/>
    <property type="match status" value="5"/>
</dbReference>
<evidence type="ECO:0000256" key="6">
    <source>
        <dbReference type="ARBA" id="ARBA00022737"/>
    </source>
</evidence>
<feature type="repeat" description="TPR" evidence="8">
    <location>
        <begin position="188"/>
        <end position="221"/>
    </location>
</feature>
<gene>
    <name evidence="10" type="ORF">QC825_03550</name>
</gene>
<dbReference type="Gene3D" id="1.25.40.10">
    <property type="entry name" value="Tetratricopeptide repeat domain"/>
    <property type="match status" value="1"/>
</dbReference>
<dbReference type="InterPro" id="IPR029063">
    <property type="entry name" value="SAM-dependent_MTases_sf"/>
</dbReference>
<keyword evidence="5" id="KW-0808">Transferase</keyword>
<dbReference type="Gene3D" id="3.40.50.2000">
    <property type="entry name" value="Glycogen Phosphorylase B"/>
    <property type="match status" value="1"/>
</dbReference>
<dbReference type="EC" id="2.4.1.255" evidence="3"/>
<evidence type="ECO:0000256" key="8">
    <source>
        <dbReference type="PROSITE-ProRule" id="PRU00339"/>
    </source>
</evidence>
<dbReference type="InterPro" id="IPR011990">
    <property type="entry name" value="TPR-like_helical_dom_sf"/>
</dbReference>
<dbReference type="InterPro" id="IPR051939">
    <property type="entry name" value="Glycosyltr_41/O-GlcNAc_trsf"/>
</dbReference>
<dbReference type="RefSeq" id="WP_251590366.1">
    <property type="nucleotide sequence ID" value="NZ_JAMLJI010000001.1"/>
</dbReference>
<reference evidence="10 11" key="1">
    <citation type="submission" date="2023-04" db="EMBL/GenBank/DDBJ databases">
        <title>A long-awaited taxogenomic arrangement of the family Halomonadaceae.</title>
        <authorList>
            <person name="De La Haba R."/>
            <person name="Chuvochina M."/>
            <person name="Wittouck S."/>
            <person name="Arahal D.R."/>
            <person name="Sanchez-Porro C."/>
            <person name="Hugenholtz P."/>
            <person name="Ventosa A."/>
        </authorList>
    </citation>
    <scope>NUCLEOTIDE SEQUENCE [LARGE SCALE GENOMIC DNA]</scope>
    <source>
        <strain evidence="10 11">DSM 22428</strain>
    </source>
</reference>
<proteinExistence type="inferred from homology"/>